<reference evidence="2 3" key="1">
    <citation type="journal article" date="2019" name="Int. J. Syst. Evol. Microbiol.">
        <title>The Global Catalogue of Microorganisms (GCM) 10K type strain sequencing project: providing services to taxonomists for standard genome sequencing and annotation.</title>
        <authorList>
            <consortium name="The Broad Institute Genomics Platform"/>
            <consortium name="The Broad Institute Genome Sequencing Center for Infectious Disease"/>
            <person name="Wu L."/>
            <person name="Ma J."/>
        </authorList>
    </citation>
    <scope>NUCLEOTIDE SEQUENCE [LARGE SCALE GENOMIC DNA]</scope>
    <source>
        <strain evidence="2 3">JCM 13584</strain>
    </source>
</reference>
<sequence length="152" mass="17025">MDRRVIVDGKFEELPERSPVIMTTAYSLDLDELRLSYLLKTRDAFSLRKATLFPSSGSTCVSKDTSSVVSNWDCAITGTQDTAIESEIDFSVPASYAVWERTGYQEEKEAMLLVLGALLGLVGGGIYAELQALDRDREARSRDPRRQPRTQR</sequence>
<keyword evidence="1" id="KW-0812">Transmembrane</keyword>
<feature type="transmembrane region" description="Helical" evidence="1">
    <location>
        <begin position="110"/>
        <end position="128"/>
    </location>
</feature>
<comment type="caution">
    <text evidence="2">The sequence shown here is derived from an EMBL/GenBank/DDBJ whole genome shotgun (WGS) entry which is preliminary data.</text>
</comment>
<dbReference type="EMBL" id="BAAAMK010000001">
    <property type="protein sequence ID" value="GAA1942348.1"/>
    <property type="molecule type" value="Genomic_DNA"/>
</dbReference>
<keyword evidence="3" id="KW-1185">Reference proteome</keyword>
<gene>
    <name evidence="2" type="ORF">GCM10009717_05870</name>
</gene>
<evidence type="ECO:0000313" key="3">
    <source>
        <dbReference type="Proteomes" id="UP001499954"/>
    </source>
</evidence>
<organism evidence="2 3">
    <name type="scientific">Agromyces allii</name>
    <dbReference type="NCBI Taxonomy" id="393607"/>
    <lineage>
        <taxon>Bacteria</taxon>
        <taxon>Bacillati</taxon>
        <taxon>Actinomycetota</taxon>
        <taxon>Actinomycetes</taxon>
        <taxon>Micrococcales</taxon>
        <taxon>Microbacteriaceae</taxon>
        <taxon>Agromyces</taxon>
    </lineage>
</organism>
<evidence type="ECO:0000256" key="1">
    <source>
        <dbReference type="SAM" id="Phobius"/>
    </source>
</evidence>
<keyword evidence="1" id="KW-0472">Membrane</keyword>
<protein>
    <submittedName>
        <fullName evidence="2">Uncharacterized protein</fullName>
    </submittedName>
</protein>
<dbReference type="Proteomes" id="UP001499954">
    <property type="component" value="Unassembled WGS sequence"/>
</dbReference>
<name>A0ABN2Q2T5_9MICO</name>
<evidence type="ECO:0000313" key="2">
    <source>
        <dbReference type="EMBL" id="GAA1942348.1"/>
    </source>
</evidence>
<accession>A0ABN2Q2T5</accession>
<keyword evidence="1" id="KW-1133">Transmembrane helix</keyword>
<proteinExistence type="predicted"/>